<evidence type="ECO:0000256" key="4">
    <source>
        <dbReference type="ARBA" id="ARBA00023002"/>
    </source>
</evidence>
<protein>
    <submittedName>
        <fullName evidence="6 8">Monooxygenase flavin-binding family protein-like protein</fullName>
    </submittedName>
</protein>
<accession>A0A6G1G1H0</accession>
<evidence type="ECO:0000256" key="5">
    <source>
        <dbReference type="ARBA" id="ARBA00023033"/>
    </source>
</evidence>
<organism evidence="6">
    <name type="scientific">Eremomyces bilateralis CBS 781.70</name>
    <dbReference type="NCBI Taxonomy" id="1392243"/>
    <lineage>
        <taxon>Eukaryota</taxon>
        <taxon>Fungi</taxon>
        <taxon>Dikarya</taxon>
        <taxon>Ascomycota</taxon>
        <taxon>Pezizomycotina</taxon>
        <taxon>Dothideomycetes</taxon>
        <taxon>Dothideomycetes incertae sedis</taxon>
        <taxon>Eremomycetales</taxon>
        <taxon>Eremomycetaceae</taxon>
        <taxon>Eremomyces</taxon>
    </lineage>
</organism>
<comment type="cofactor">
    <cofactor evidence="1">
        <name>FAD</name>
        <dbReference type="ChEBI" id="CHEBI:57692"/>
    </cofactor>
</comment>
<evidence type="ECO:0000313" key="8">
    <source>
        <dbReference type="RefSeq" id="XP_033533401.1"/>
    </source>
</evidence>
<evidence type="ECO:0000256" key="3">
    <source>
        <dbReference type="ARBA" id="ARBA00022827"/>
    </source>
</evidence>
<evidence type="ECO:0000256" key="2">
    <source>
        <dbReference type="ARBA" id="ARBA00022630"/>
    </source>
</evidence>
<reference evidence="8" key="3">
    <citation type="submission" date="2025-04" db="UniProtKB">
        <authorList>
            <consortium name="RefSeq"/>
        </authorList>
    </citation>
    <scope>IDENTIFICATION</scope>
    <source>
        <strain evidence="8">CBS 781.70</strain>
    </source>
</reference>
<dbReference type="OrthoDB" id="66881at2759"/>
<keyword evidence="7" id="KW-1185">Reference proteome</keyword>
<dbReference type="Gene3D" id="3.50.50.60">
    <property type="entry name" value="FAD/NAD(P)-binding domain"/>
    <property type="match status" value="3"/>
</dbReference>
<dbReference type="EMBL" id="ML975160">
    <property type="protein sequence ID" value="KAF1811770.1"/>
    <property type="molecule type" value="Genomic_DNA"/>
</dbReference>
<gene>
    <name evidence="6 8" type="ORF">P152DRAFT_459232</name>
</gene>
<dbReference type="InterPro" id="IPR020946">
    <property type="entry name" value="Flavin_mOase-like"/>
</dbReference>
<evidence type="ECO:0000256" key="1">
    <source>
        <dbReference type="ARBA" id="ARBA00001974"/>
    </source>
</evidence>
<dbReference type="PANTHER" id="PTHR43872:SF1">
    <property type="entry name" value="MONOOXYGENASE, PUTATIVE (AFU_ORTHOLOGUE AFUA_8G02570)-RELATED"/>
    <property type="match status" value="1"/>
</dbReference>
<dbReference type="GeneID" id="54420205"/>
<reference evidence="8" key="2">
    <citation type="submission" date="2020-04" db="EMBL/GenBank/DDBJ databases">
        <authorList>
            <consortium name="NCBI Genome Project"/>
        </authorList>
    </citation>
    <scope>NUCLEOTIDE SEQUENCE</scope>
    <source>
        <strain evidence="8">CBS 781.70</strain>
    </source>
</reference>
<dbReference type="RefSeq" id="XP_033533401.1">
    <property type="nucleotide sequence ID" value="XM_033679635.1"/>
</dbReference>
<keyword evidence="5 6" id="KW-0503">Monooxygenase</keyword>
<keyword evidence="4" id="KW-0560">Oxidoreductase</keyword>
<proteinExistence type="predicted"/>
<evidence type="ECO:0000313" key="7">
    <source>
        <dbReference type="Proteomes" id="UP000504638"/>
    </source>
</evidence>
<dbReference type="GO" id="GO:0004499">
    <property type="term" value="F:N,N-dimethylaniline monooxygenase activity"/>
    <property type="evidence" value="ECO:0007669"/>
    <property type="project" value="InterPro"/>
</dbReference>
<dbReference type="Pfam" id="PF00743">
    <property type="entry name" value="FMO-like"/>
    <property type="match status" value="1"/>
</dbReference>
<dbReference type="GO" id="GO:0050660">
    <property type="term" value="F:flavin adenine dinucleotide binding"/>
    <property type="evidence" value="ECO:0007669"/>
    <property type="project" value="InterPro"/>
</dbReference>
<keyword evidence="3" id="KW-0274">FAD</keyword>
<reference evidence="6 8" key="1">
    <citation type="submission" date="2020-01" db="EMBL/GenBank/DDBJ databases">
        <authorList>
            <consortium name="DOE Joint Genome Institute"/>
            <person name="Haridas S."/>
            <person name="Albert R."/>
            <person name="Binder M."/>
            <person name="Bloem J."/>
            <person name="Labutti K."/>
            <person name="Salamov A."/>
            <person name="Andreopoulos B."/>
            <person name="Baker S.E."/>
            <person name="Barry K."/>
            <person name="Bills G."/>
            <person name="Bluhm B.H."/>
            <person name="Cannon C."/>
            <person name="Castanera R."/>
            <person name="Culley D.E."/>
            <person name="Daum C."/>
            <person name="Ezra D."/>
            <person name="Gonzalez J.B."/>
            <person name="Henrissat B."/>
            <person name="Kuo A."/>
            <person name="Liang C."/>
            <person name="Lipzen A."/>
            <person name="Lutzoni F."/>
            <person name="Magnuson J."/>
            <person name="Mondo S."/>
            <person name="Nolan M."/>
            <person name="Ohm R."/>
            <person name="Pangilinan J."/>
            <person name="Park H.-J."/>
            <person name="Ramirez L."/>
            <person name="Alfaro M."/>
            <person name="Sun H."/>
            <person name="Tritt A."/>
            <person name="Yoshinaga Y."/>
            <person name="Zwiers L.-H."/>
            <person name="Turgeon B.G."/>
            <person name="Goodwin S.B."/>
            <person name="Spatafora J.W."/>
            <person name="Crous P.W."/>
            <person name="Grigoriev I.V."/>
        </authorList>
    </citation>
    <scope>NUCLEOTIDE SEQUENCE</scope>
    <source>
        <strain evidence="6 8">CBS 781.70</strain>
    </source>
</reference>
<dbReference type="InterPro" id="IPR051820">
    <property type="entry name" value="FAD-binding_MO"/>
</dbReference>
<dbReference type="SUPFAM" id="SSF51905">
    <property type="entry name" value="FAD/NAD(P)-binding domain"/>
    <property type="match status" value="1"/>
</dbReference>
<sequence>MNGTSNKMESNYFDVLIIGAGVSGINSAYRVQSEVPGATYTILETREHLGGTWDFWKYPGIRSDSDLHTFGFPWRPWTDRKPIADGPDIMKYLTETAGIHGIDKHIRYKHFFQSANWSTEEQKWTVTTIVDGEERYYTGNFLILSTGYYDYKEPLPVVIPGIENFKGKVIHPQFWPEGQDYSNKRIVVIGSGATAVTLVPNLAEKAEHVTMLQRSPTYLFSIPNRKWSLSHMILPKWLASRFDRLWFLTVPFLFFRFCRAYPTVARSILRLLTTRQLPKSVPHDPHFVPKYNPWEQRLCACPDGDFFKALRRGKASVATGVIKSVTETGITLESGQELPCDMIVTATGLKIQLAGGADLRVDGASFQVSEKFMWKGMMLQDLPNAAFVIGYTNASWTLGADTTAQVIVRLLNRMKKDGATSVVPRVPHPEKMTQTPVLNLNSTYVVRAMERLPKVGNSGPWKPRENYFVDYWNSRYGSVYDGLEYVKPVTAQL</sequence>
<dbReference type="GO" id="GO:0050661">
    <property type="term" value="F:NADP binding"/>
    <property type="evidence" value="ECO:0007669"/>
    <property type="project" value="InterPro"/>
</dbReference>
<dbReference type="InterPro" id="IPR036188">
    <property type="entry name" value="FAD/NAD-bd_sf"/>
</dbReference>
<dbReference type="Proteomes" id="UP000504638">
    <property type="component" value="Unplaced"/>
</dbReference>
<name>A0A6G1G1H0_9PEZI</name>
<dbReference type="PANTHER" id="PTHR43872">
    <property type="entry name" value="MONOOXYGENASE, PUTATIVE (AFU_ORTHOLOGUE AFUA_8G02570)-RELATED"/>
    <property type="match status" value="1"/>
</dbReference>
<dbReference type="AlphaFoldDB" id="A0A6G1G1H0"/>
<evidence type="ECO:0000313" key="6">
    <source>
        <dbReference type="EMBL" id="KAF1811770.1"/>
    </source>
</evidence>
<keyword evidence="2" id="KW-0285">Flavoprotein</keyword>